<dbReference type="Pfam" id="PF00933">
    <property type="entry name" value="Glyco_hydro_3"/>
    <property type="match status" value="1"/>
</dbReference>
<feature type="domain" description="PA14" evidence="4">
    <location>
        <begin position="451"/>
        <end position="581"/>
    </location>
</feature>
<feature type="domain" description="Fibronectin type III-like" evidence="5">
    <location>
        <begin position="767"/>
        <end position="838"/>
    </location>
</feature>
<organism evidence="6 7">
    <name type="scientific">Streptomyces parvulus</name>
    <dbReference type="NCBI Taxonomy" id="146923"/>
    <lineage>
        <taxon>Bacteria</taxon>
        <taxon>Bacillati</taxon>
        <taxon>Actinomycetota</taxon>
        <taxon>Actinomycetes</taxon>
        <taxon>Kitasatosporales</taxon>
        <taxon>Streptomycetaceae</taxon>
        <taxon>Streptomyces</taxon>
    </lineage>
</organism>
<sequence>MLFRRGSREPRPRLHPPTGTGARARRDLVRRPARLLAAAVALGCASGLLTPATAAPASAPSAVPGASARVQSLVARMTLDEKLSFVHWTAGPEGGPLARGVGHLPGVPRLGIPQLQVSDGPTGIRLNGTRATTLPTPTALAATFDDSLAREYGKVLGHEGRALGQDVVLAPMVNTIRVSHGGRNFETFSEDPLVTSRTAAAEIQGIQSQGLMATVKHFAGNNQETDRFTIDAAIDEQTLHEVELPAFQAAVDAGAAAVMCSYNQVNGAHSCGNDGLLRSVLRDQWDFKGWVMSDWLATHATTDLTKGLDQELGLEMGKPTDPVPDTKYFGAALKAAVQDGTVPEAALDTAVTRIVGRMERFGLLAATAPARPARDTAAGRATAREIAENGAVLLRNTTTGDRPALPLTGTAGSDLAVIGDSAKRPKVSGLGSAHVVPDAAAAPVDLLRERAGAGASVTYEPGIDRLGAPLSTENLSPAFTNGKQLDAGGDRQFYEGTLTVPADGDYRIGVRVDGGMAILQIDGQAPVYAADSFSDTTSVPMRLTRGTHRVTMSGWAWPDRPLEVDLTWVTPQQAAADFDRAVAAAAAAETAVVFAQDEGSEGYDRPSLSLPDGQDRLIAAVAEANPNTVVVLNTGSSVLMPWLDDTAAVLQMWYPGQEGAQATAALLYGDANPGGKLTQTFPAAEDAHPMAGHPERFPGVNGEQEYSEGVHVGHRWYDQQGVRPLFAFGHGLSYTSFAYRNLAVERTATGAAVRVTVRNTGARAGKEVVQVYLGPSAETGAAQPVRKLAGYTKVTLAPGQEKRVTVPVGARALQYWDTARDAWQPAPGARDVQVGSSSADIRLTGRLAP</sequence>
<dbReference type="SUPFAM" id="SSF52279">
    <property type="entry name" value="Beta-D-glucan exohydrolase, C-terminal domain"/>
    <property type="match status" value="1"/>
</dbReference>
<evidence type="ECO:0000256" key="2">
    <source>
        <dbReference type="ARBA" id="ARBA00022801"/>
    </source>
</evidence>
<keyword evidence="7" id="KW-1185">Reference proteome</keyword>
<dbReference type="RefSeq" id="WP_376719251.1">
    <property type="nucleotide sequence ID" value="NZ_JAYMRR010000010.1"/>
</dbReference>
<evidence type="ECO:0000313" key="7">
    <source>
        <dbReference type="Proteomes" id="UP001585018"/>
    </source>
</evidence>
<dbReference type="PANTHER" id="PTHR42715:SF10">
    <property type="entry name" value="BETA-GLUCOSIDASE"/>
    <property type="match status" value="1"/>
</dbReference>
<dbReference type="InterPro" id="IPR036962">
    <property type="entry name" value="Glyco_hydro_3_N_sf"/>
</dbReference>
<dbReference type="Gene3D" id="3.20.20.300">
    <property type="entry name" value="Glycoside hydrolase, family 3, N-terminal domain"/>
    <property type="match status" value="1"/>
</dbReference>
<dbReference type="InterPro" id="IPR017853">
    <property type="entry name" value="GH"/>
</dbReference>
<evidence type="ECO:0000259" key="4">
    <source>
        <dbReference type="SMART" id="SM00758"/>
    </source>
</evidence>
<dbReference type="EMBL" id="JAYMRR010000010">
    <property type="protein sequence ID" value="MFB8751053.1"/>
    <property type="molecule type" value="Genomic_DNA"/>
</dbReference>
<evidence type="ECO:0000256" key="1">
    <source>
        <dbReference type="ARBA" id="ARBA00005336"/>
    </source>
</evidence>
<dbReference type="InterPro" id="IPR036881">
    <property type="entry name" value="Glyco_hydro_3_C_sf"/>
</dbReference>
<comment type="similarity">
    <text evidence="1">Belongs to the glycosyl hydrolase 3 family.</text>
</comment>
<comment type="caution">
    <text evidence="6">The sequence shown here is derived from an EMBL/GenBank/DDBJ whole genome shotgun (WGS) entry which is preliminary data.</text>
</comment>
<dbReference type="InterPro" id="IPR011658">
    <property type="entry name" value="PA14_dom"/>
</dbReference>
<dbReference type="Gene3D" id="2.60.120.380">
    <property type="match status" value="1"/>
</dbReference>
<dbReference type="InterPro" id="IPR050288">
    <property type="entry name" value="Cellulose_deg_GH3"/>
</dbReference>
<dbReference type="SUPFAM" id="SSF51445">
    <property type="entry name" value="(Trans)glycosidases"/>
    <property type="match status" value="1"/>
</dbReference>
<feature type="region of interest" description="Disordered" evidence="3">
    <location>
        <begin position="1"/>
        <end position="26"/>
    </location>
</feature>
<dbReference type="Proteomes" id="UP001585018">
    <property type="component" value="Unassembled WGS sequence"/>
</dbReference>
<dbReference type="GO" id="GO:0016787">
    <property type="term" value="F:hydrolase activity"/>
    <property type="evidence" value="ECO:0007669"/>
    <property type="project" value="UniProtKB-KW"/>
</dbReference>
<dbReference type="InterPro" id="IPR026891">
    <property type="entry name" value="Fn3-like"/>
</dbReference>
<dbReference type="Pfam" id="PF01915">
    <property type="entry name" value="Glyco_hydro_3_C"/>
    <property type="match status" value="1"/>
</dbReference>
<feature type="compositionally biased region" description="Basic and acidic residues" evidence="3">
    <location>
        <begin position="1"/>
        <end position="12"/>
    </location>
</feature>
<dbReference type="SMART" id="SM00758">
    <property type="entry name" value="PA14"/>
    <property type="match status" value="1"/>
</dbReference>
<reference evidence="6 7" key="1">
    <citation type="submission" date="2024-01" db="EMBL/GenBank/DDBJ databases">
        <title>Genome mining of biosynthetic gene clusters to explore secondary metabolites of Streptomyces sp.</title>
        <authorList>
            <person name="Baig A."/>
            <person name="Ajitkumar Shintre N."/>
            <person name="Kumar H."/>
            <person name="Anbarasu A."/>
            <person name="Ramaiah S."/>
        </authorList>
    </citation>
    <scope>NUCLEOTIDE SEQUENCE [LARGE SCALE GENOMIC DNA]</scope>
    <source>
        <strain evidence="6 7">A03</strain>
    </source>
</reference>
<name>A0ABV5DEB9_9ACTN</name>
<dbReference type="InterPro" id="IPR013783">
    <property type="entry name" value="Ig-like_fold"/>
</dbReference>
<protein>
    <submittedName>
        <fullName evidence="6">Glycoside hydrolase family 3 C-terminal domain-containing protein</fullName>
    </submittedName>
</protein>
<dbReference type="InterPro" id="IPR002772">
    <property type="entry name" value="Glyco_hydro_3_C"/>
</dbReference>
<dbReference type="Gene3D" id="2.60.40.10">
    <property type="entry name" value="Immunoglobulins"/>
    <property type="match status" value="1"/>
</dbReference>
<dbReference type="InterPro" id="IPR001764">
    <property type="entry name" value="Glyco_hydro_3_N"/>
</dbReference>
<gene>
    <name evidence="6" type="ORF">VSS30_19840</name>
</gene>
<accession>A0ABV5DEB9</accession>
<dbReference type="PRINTS" id="PR00133">
    <property type="entry name" value="GLHYDRLASE3"/>
</dbReference>
<evidence type="ECO:0000259" key="5">
    <source>
        <dbReference type="SMART" id="SM01217"/>
    </source>
</evidence>
<dbReference type="Pfam" id="PF14310">
    <property type="entry name" value="Fn3-like"/>
    <property type="match status" value="1"/>
</dbReference>
<evidence type="ECO:0000313" key="6">
    <source>
        <dbReference type="EMBL" id="MFB8751053.1"/>
    </source>
</evidence>
<dbReference type="PANTHER" id="PTHR42715">
    <property type="entry name" value="BETA-GLUCOSIDASE"/>
    <property type="match status" value="1"/>
</dbReference>
<proteinExistence type="inferred from homology"/>
<evidence type="ECO:0000256" key="3">
    <source>
        <dbReference type="SAM" id="MobiDB-lite"/>
    </source>
</evidence>
<keyword evidence="2 6" id="KW-0378">Hydrolase</keyword>
<dbReference type="Gene3D" id="3.40.50.1700">
    <property type="entry name" value="Glycoside hydrolase family 3 C-terminal domain"/>
    <property type="match status" value="1"/>
</dbReference>
<dbReference type="SMART" id="SM01217">
    <property type="entry name" value="Fn3_like"/>
    <property type="match status" value="1"/>
</dbReference>